<evidence type="ECO:0000256" key="1">
    <source>
        <dbReference type="SAM" id="MobiDB-lite"/>
    </source>
</evidence>
<reference evidence="2" key="1">
    <citation type="submission" date="2021-09" db="EMBL/GenBank/DDBJ databases">
        <authorList>
            <consortium name="AG Swart"/>
            <person name="Singh M."/>
            <person name="Singh A."/>
            <person name="Seah K."/>
            <person name="Emmerich C."/>
        </authorList>
    </citation>
    <scope>NUCLEOTIDE SEQUENCE</scope>
    <source>
        <strain evidence="2">ATCC30299</strain>
    </source>
</reference>
<dbReference type="EMBL" id="CAJZBQ010000056">
    <property type="protein sequence ID" value="CAG9333101.1"/>
    <property type="molecule type" value="Genomic_DNA"/>
</dbReference>
<gene>
    <name evidence="2" type="ORF">BSTOLATCC_MIC57921</name>
</gene>
<dbReference type="Proteomes" id="UP001162131">
    <property type="component" value="Unassembled WGS sequence"/>
</dbReference>
<protein>
    <submittedName>
        <fullName evidence="2">Uncharacterized protein</fullName>
    </submittedName>
</protein>
<sequence>MLELLCDNLEIHEFLGQFPKHQWRKCVEASVVIGIKRLKENYPIITYEKLLQEAGFQDNKKRGIEQALNHMKNDIERISSVVGHLENRPKPNEKHAIQILQQNSEEMQWKPKQNLKPTKRDINYVSPSRSSSRSKQNLSGVRQNSPTLSSSKLSHQHSTEIQTKKNPKLPRYLSSVQSKIKGEIQKDVALYNCKGEIESQTERQTLSRENSTKNLREVNLGYPPKPPIYQNRSGSLTSLSFTQDLKEPDTCPIEQLPNYIKNINHIRIEPKKQKKECSEENEMIRIADDFLKNPYTSFLTKEPSTMPTSPMGFNSNLSSPSNRFGQQNKETMQYRY</sequence>
<comment type="caution">
    <text evidence="2">The sequence shown here is derived from an EMBL/GenBank/DDBJ whole genome shotgun (WGS) entry which is preliminary data.</text>
</comment>
<evidence type="ECO:0000313" key="2">
    <source>
        <dbReference type="EMBL" id="CAG9333101.1"/>
    </source>
</evidence>
<dbReference type="AlphaFoldDB" id="A0AAU9KGJ1"/>
<evidence type="ECO:0000313" key="3">
    <source>
        <dbReference type="Proteomes" id="UP001162131"/>
    </source>
</evidence>
<feature type="compositionally biased region" description="Polar residues" evidence="1">
    <location>
        <begin position="135"/>
        <end position="153"/>
    </location>
</feature>
<feature type="region of interest" description="Disordered" evidence="1">
    <location>
        <begin position="112"/>
        <end position="170"/>
    </location>
</feature>
<proteinExistence type="predicted"/>
<keyword evidence="3" id="KW-1185">Reference proteome</keyword>
<name>A0AAU9KGJ1_9CILI</name>
<organism evidence="2 3">
    <name type="scientific">Blepharisma stoltei</name>
    <dbReference type="NCBI Taxonomy" id="1481888"/>
    <lineage>
        <taxon>Eukaryota</taxon>
        <taxon>Sar</taxon>
        <taxon>Alveolata</taxon>
        <taxon>Ciliophora</taxon>
        <taxon>Postciliodesmatophora</taxon>
        <taxon>Heterotrichea</taxon>
        <taxon>Heterotrichida</taxon>
        <taxon>Blepharismidae</taxon>
        <taxon>Blepharisma</taxon>
    </lineage>
</organism>
<feature type="region of interest" description="Disordered" evidence="1">
    <location>
        <begin position="301"/>
        <end position="336"/>
    </location>
</feature>
<accession>A0AAU9KGJ1</accession>